<keyword evidence="2" id="KW-0732">Signal</keyword>
<keyword evidence="5" id="KW-1185">Reference proteome</keyword>
<reference evidence="4 5" key="1">
    <citation type="submission" date="2016-10" db="EMBL/GenBank/DDBJ databases">
        <authorList>
            <person name="de Groot N.N."/>
        </authorList>
    </citation>
    <scope>NUCLEOTIDE SEQUENCE [LARGE SCALE GENOMIC DNA]</scope>
    <source>
        <strain evidence="4 5">DSM 21039</strain>
    </source>
</reference>
<protein>
    <submittedName>
        <fullName evidence="4">Alpha/beta hydrolase family protein</fullName>
    </submittedName>
</protein>
<accession>A0A1H8K5R0</accession>
<feature type="domain" description="PET hydrolase/cutinase-like" evidence="3">
    <location>
        <begin position="97"/>
        <end position="217"/>
    </location>
</feature>
<evidence type="ECO:0000256" key="1">
    <source>
        <dbReference type="ARBA" id="ARBA00022801"/>
    </source>
</evidence>
<dbReference type="InterPro" id="IPR041127">
    <property type="entry name" value="PET_hydrolase/cutinase-like"/>
</dbReference>
<keyword evidence="1 4" id="KW-0378">Hydrolase</keyword>
<dbReference type="SUPFAM" id="SSF53474">
    <property type="entry name" value="alpha/beta-Hydrolases"/>
    <property type="match status" value="1"/>
</dbReference>
<evidence type="ECO:0000313" key="5">
    <source>
        <dbReference type="Proteomes" id="UP000198984"/>
    </source>
</evidence>
<name>A0A1H8K5R0_9BACT</name>
<gene>
    <name evidence="4" type="ORF">SAMN04488505_11421</name>
</gene>
<dbReference type="GO" id="GO:0052689">
    <property type="term" value="F:carboxylic ester hydrolase activity"/>
    <property type="evidence" value="ECO:0007669"/>
    <property type="project" value="UniProtKB-ARBA"/>
</dbReference>
<evidence type="ECO:0000313" key="4">
    <source>
        <dbReference type="EMBL" id="SEN87728.1"/>
    </source>
</evidence>
<feature type="chain" id="PRO_5011463092" evidence="2">
    <location>
        <begin position="18"/>
        <end position="346"/>
    </location>
</feature>
<feature type="signal peptide" evidence="2">
    <location>
        <begin position="1"/>
        <end position="17"/>
    </location>
</feature>
<evidence type="ECO:0000256" key="2">
    <source>
        <dbReference type="SAM" id="SignalP"/>
    </source>
</evidence>
<dbReference type="EMBL" id="FOBB01000014">
    <property type="protein sequence ID" value="SEN87728.1"/>
    <property type="molecule type" value="Genomic_DNA"/>
</dbReference>
<dbReference type="InterPro" id="IPR050261">
    <property type="entry name" value="FrsA_esterase"/>
</dbReference>
<sequence length="346" mass="37531">MMKILLTALLFAGTVCAQTSAPIPKTTFTPQPTGVSQREFADSSRSNWLGTGPRPIRCIAWYPSGAGGHTELIQDSIQFPAPVTAMRDAGLSARKKKYPLILISHGAQGHALHMRWLGYYLASRGYITIAVDHNGTDAEERKAALLTLSDFCMWMRPKDLSFVLDKLLQDPLFAGRIDTSRIGVAGLSLGGATAIWIAGARFDLQHLAANAPPPPGSLKADVDRLIALSKTDPVVKSMMVHAADDYHDKRIKAVFALAPAIGEAFTREGLQNIRVPVQVVVGDEDIITPKETNAAHYAADIPTARKLIVLPGERGHYTHPTSGTSRAVELQEVSQLAYDFFAEVLK</sequence>
<dbReference type="STRING" id="573321.SAMN04488505_11421"/>
<dbReference type="AlphaFoldDB" id="A0A1H8K5R0"/>
<dbReference type="PANTHER" id="PTHR22946">
    <property type="entry name" value="DIENELACTONE HYDROLASE DOMAIN-CONTAINING PROTEIN-RELATED"/>
    <property type="match status" value="1"/>
</dbReference>
<organism evidence="4 5">
    <name type="scientific">Chitinophaga rupis</name>
    <dbReference type="NCBI Taxonomy" id="573321"/>
    <lineage>
        <taxon>Bacteria</taxon>
        <taxon>Pseudomonadati</taxon>
        <taxon>Bacteroidota</taxon>
        <taxon>Chitinophagia</taxon>
        <taxon>Chitinophagales</taxon>
        <taxon>Chitinophagaceae</taxon>
        <taxon>Chitinophaga</taxon>
    </lineage>
</organism>
<proteinExistence type="predicted"/>
<dbReference type="PANTHER" id="PTHR22946:SF9">
    <property type="entry name" value="POLYKETIDE TRANSFERASE AF380"/>
    <property type="match status" value="1"/>
</dbReference>
<dbReference type="InterPro" id="IPR029058">
    <property type="entry name" value="AB_hydrolase_fold"/>
</dbReference>
<dbReference type="Gene3D" id="3.40.50.1820">
    <property type="entry name" value="alpha/beta hydrolase"/>
    <property type="match status" value="1"/>
</dbReference>
<dbReference type="Pfam" id="PF12740">
    <property type="entry name" value="PETase"/>
    <property type="match status" value="1"/>
</dbReference>
<evidence type="ECO:0000259" key="3">
    <source>
        <dbReference type="Pfam" id="PF12740"/>
    </source>
</evidence>
<dbReference type="Proteomes" id="UP000198984">
    <property type="component" value="Unassembled WGS sequence"/>
</dbReference>